<dbReference type="Gene3D" id="3.30.565.10">
    <property type="entry name" value="Histidine kinase-like ATPase, C-terminal domain"/>
    <property type="match status" value="1"/>
</dbReference>
<dbReference type="AlphaFoldDB" id="A0A7S0NF57"/>
<proteinExistence type="predicted"/>
<dbReference type="PANTHER" id="PTHR42878:SF7">
    <property type="entry name" value="SENSOR HISTIDINE KINASE GLRK"/>
    <property type="match status" value="1"/>
</dbReference>
<dbReference type="InterPro" id="IPR036890">
    <property type="entry name" value="HATPase_C_sf"/>
</dbReference>
<keyword evidence="6" id="KW-0067">ATP-binding</keyword>
<dbReference type="InterPro" id="IPR029016">
    <property type="entry name" value="GAF-like_dom_sf"/>
</dbReference>
<dbReference type="InterPro" id="IPR050351">
    <property type="entry name" value="BphY/WalK/GraS-like"/>
</dbReference>
<dbReference type="GO" id="GO:0007234">
    <property type="term" value="P:osmosensory signaling via phosphorelay pathway"/>
    <property type="evidence" value="ECO:0007669"/>
    <property type="project" value="TreeGrafter"/>
</dbReference>
<evidence type="ECO:0000256" key="8">
    <source>
        <dbReference type="SAM" id="MobiDB-lite"/>
    </source>
</evidence>
<dbReference type="InterPro" id="IPR004358">
    <property type="entry name" value="Sig_transdc_His_kin-like_C"/>
</dbReference>
<evidence type="ECO:0000256" key="6">
    <source>
        <dbReference type="ARBA" id="ARBA00022840"/>
    </source>
</evidence>
<dbReference type="InterPro" id="IPR003018">
    <property type="entry name" value="GAF"/>
</dbReference>
<evidence type="ECO:0000259" key="10">
    <source>
        <dbReference type="PROSITE" id="PS50109"/>
    </source>
</evidence>
<dbReference type="GO" id="GO:0004673">
    <property type="term" value="F:protein histidine kinase activity"/>
    <property type="evidence" value="ECO:0007669"/>
    <property type="project" value="UniProtKB-EC"/>
</dbReference>
<name>A0A7S0NF57_9CRYP</name>
<feature type="signal peptide" evidence="9">
    <location>
        <begin position="1"/>
        <end position="15"/>
    </location>
</feature>
<accession>A0A7S0NF57</accession>
<feature type="domain" description="Histidine kinase" evidence="10">
    <location>
        <begin position="435"/>
        <end position="595"/>
    </location>
</feature>
<organism evidence="11">
    <name type="scientific">Hanusia phi</name>
    <dbReference type="NCBI Taxonomy" id="3032"/>
    <lineage>
        <taxon>Eukaryota</taxon>
        <taxon>Cryptophyceae</taxon>
        <taxon>Pyrenomonadales</taxon>
        <taxon>Geminigeraceae</taxon>
        <taxon>Hanusia</taxon>
    </lineage>
</organism>
<dbReference type="CDD" id="cd00075">
    <property type="entry name" value="HATPase"/>
    <property type="match status" value="1"/>
</dbReference>
<feature type="region of interest" description="Disordered" evidence="8">
    <location>
        <begin position="84"/>
        <end position="112"/>
    </location>
</feature>
<keyword evidence="4" id="KW-0547">Nucleotide-binding</keyword>
<dbReference type="SMART" id="SM00065">
    <property type="entry name" value="GAF"/>
    <property type="match status" value="1"/>
</dbReference>
<keyword evidence="5" id="KW-0418">Kinase</keyword>
<dbReference type="InterPro" id="IPR003594">
    <property type="entry name" value="HATPase_dom"/>
</dbReference>
<keyword evidence="7" id="KW-0902">Two-component regulatory system</keyword>
<feature type="chain" id="PRO_5031193342" description="histidine kinase" evidence="9">
    <location>
        <begin position="16"/>
        <end position="611"/>
    </location>
</feature>
<evidence type="ECO:0000256" key="7">
    <source>
        <dbReference type="ARBA" id="ARBA00023012"/>
    </source>
</evidence>
<dbReference type="EC" id="2.7.13.3" evidence="2"/>
<dbReference type="GO" id="GO:0000156">
    <property type="term" value="F:phosphorelay response regulator activity"/>
    <property type="evidence" value="ECO:0007669"/>
    <property type="project" value="TreeGrafter"/>
</dbReference>
<evidence type="ECO:0000256" key="9">
    <source>
        <dbReference type="SAM" id="SignalP"/>
    </source>
</evidence>
<dbReference type="EMBL" id="HBEO01035907">
    <property type="protein sequence ID" value="CAD8509760.1"/>
    <property type="molecule type" value="Transcribed_RNA"/>
</dbReference>
<dbReference type="Pfam" id="PF02518">
    <property type="entry name" value="HATPase_c"/>
    <property type="match status" value="1"/>
</dbReference>
<dbReference type="SMART" id="SM00387">
    <property type="entry name" value="HATPase_c"/>
    <property type="match status" value="1"/>
</dbReference>
<evidence type="ECO:0000256" key="1">
    <source>
        <dbReference type="ARBA" id="ARBA00000085"/>
    </source>
</evidence>
<keyword evidence="3" id="KW-0808">Transferase</keyword>
<feature type="region of interest" description="Disordered" evidence="8">
    <location>
        <begin position="343"/>
        <end position="366"/>
    </location>
</feature>
<sequence length="611" mass="68140">MWRLLLITLLSPTTSFLLIGNVRPPSFQREHSCILKRLSHIHGHRIDFTLKDENSVQCPRFWGSRADRAMPLLMATKNSEFLQDSAGEQDMDKLSPPPKNETKAGHGKQNSPVMRVSPEFNALCQAQFEVLSCILGASKCVLYFRREDAKTGQLDFVPAAVYPEKQRVWVVGEGPAGLPASGPIELPGFFSANSMFPEYPFIKRQSSGIATVSLADGGISLPLEYGSVVLGMLAVWRENQKEWQEADLKQLEAIARSLAVAVILDQKHQWQEAVQAESMRKMLSETLHQVKNSLSAVRMFGKLLLRRLPGSDKMNRELARDILIQSDRLVDLLLPIDSMSSPARLRQSRSSGHGKPLLLSSAAQREDARRSMASSMVILDDDELNELVGGPTVAERMQIESLDRSLDDAMETIRKGGNEQGESKSKSTPTKLCVLEDVLSPIISASQAIAEFEEIKFTCELGNDLPRVRINQRALQEAVSNVLDNALKYVLLKDFKRRKKPLVSLSTQKDEAGDKKNENFLQIIIEDNGKGVQPHELLRICEEGYRGKDAEDIPGTGLGLHIAKDLISQMKGKMSIENIEEGGGLRVRIFLPTEARRVRRKRKTSTETVNL</sequence>
<reference evidence="11" key="1">
    <citation type="submission" date="2021-01" db="EMBL/GenBank/DDBJ databases">
        <authorList>
            <person name="Corre E."/>
            <person name="Pelletier E."/>
            <person name="Niang G."/>
            <person name="Scheremetjew M."/>
            <person name="Finn R."/>
            <person name="Kale V."/>
            <person name="Holt S."/>
            <person name="Cochrane G."/>
            <person name="Meng A."/>
            <person name="Brown T."/>
            <person name="Cohen L."/>
        </authorList>
    </citation>
    <scope>NUCLEOTIDE SEQUENCE</scope>
    <source>
        <strain evidence="11">CCMP325</strain>
    </source>
</reference>
<dbReference type="GO" id="GO:0005524">
    <property type="term" value="F:ATP binding"/>
    <property type="evidence" value="ECO:0007669"/>
    <property type="project" value="UniProtKB-KW"/>
</dbReference>
<gene>
    <name evidence="11" type="ORF">HPHI1048_LOCUS24369</name>
</gene>
<evidence type="ECO:0000256" key="3">
    <source>
        <dbReference type="ARBA" id="ARBA00022679"/>
    </source>
</evidence>
<dbReference type="InterPro" id="IPR005467">
    <property type="entry name" value="His_kinase_dom"/>
</dbReference>
<dbReference type="SUPFAM" id="SSF55874">
    <property type="entry name" value="ATPase domain of HSP90 chaperone/DNA topoisomerase II/histidine kinase"/>
    <property type="match status" value="1"/>
</dbReference>
<dbReference type="SUPFAM" id="SSF55781">
    <property type="entry name" value="GAF domain-like"/>
    <property type="match status" value="1"/>
</dbReference>
<dbReference type="GO" id="GO:0030295">
    <property type="term" value="F:protein kinase activator activity"/>
    <property type="evidence" value="ECO:0007669"/>
    <property type="project" value="TreeGrafter"/>
</dbReference>
<evidence type="ECO:0000256" key="4">
    <source>
        <dbReference type="ARBA" id="ARBA00022741"/>
    </source>
</evidence>
<evidence type="ECO:0000256" key="5">
    <source>
        <dbReference type="ARBA" id="ARBA00022777"/>
    </source>
</evidence>
<dbReference type="Gene3D" id="3.30.450.40">
    <property type="match status" value="1"/>
</dbReference>
<dbReference type="PRINTS" id="PR00344">
    <property type="entry name" value="BCTRLSENSOR"/>
</dbReference>
<comment type="catalytic activity">
    <reaction evidence="1">
        <text>ATP + protein L-histidine = ADP + protein N-phospho-L-histidine.</text>
        <dbReference type="EC" id="2.7.13.3"/>
    </reaction>
</comment>
<keyword evidence="9" id="KW-0732">Signal</keyword>
<evidence type="ECO:0000313" key="11">
    <source>
        <dbReference type="EMBL" id="CAD8509760.1"/>
    </source>
</evidence>
<protein>
    <recommendedName>
        <fullName evidence="2">histidine kinase</fullName>
        <ecNumber evidence="2">2.7.13.3</ecNumber>
    </recommendedName>
</protein>
<dbReference type="PROSITE" id="PS50109">
    <property type="entry name" value="HIS_KIN"/>
    <property type="match status" value="1"/>
</dbReference>
<evidence type="ECO:0000256" key="2">
    <source>
        <dbReference type="ARBA" id="ARBA00012438"/>
    </source>
</evidence>
<dbReference type="PANTHER" id="PTHR42878">
    <property type="entry name" value="TWO-COMPONENT HISTIDINE KINASE"/>
    <property type="match status" value="1"/>
</dbReference>